<dbReference type="OMA" id="EYKSHEV"/>
<evidence type="ECO:0000256" key="3">
    <source>
        <dbReference type="ARBA" id="ARBA00022777"/>
    </source>
</evidence>
<organism evidence="6 7">
    <name type="scientific">Cochliobolus heterostrophus (strain C5 / ATCC 48332 / race O)</name>
    <name type="common">Southern corn leaf blight fungus</name>
    <name type="synonym">Bipolaris maydis</name>
    <dbReference type="NCBI Taxonomy" id="701091"/>
    <lineage>
        <taxon>Eukaryota</taxon>
        <taxon>Fungi</taxon>
        <taxon>Dikarya</taxon>
        <taxon>Ascomycota</taxon>
        <taxon>Pezizomycotina</taxon>
        <taxon>Dothideomycetes</taxon>
        <taxon>Pleosporomycetidae</taxon>
        <taxon>Pleosporales</taxon>
        <taxon>Pleosporineae</taxon>
        <taxon>Pleosporaceae</taxon>
        <taxon>Bipolaris</taxon>
    </lineage>
</organism>
<dbReference type="AlphaFoldDB" id="M2U6I0"/>
<evidence type="ECO:0000313" key="6">
    <source>
        <dbReference type="EMBL" id="EMD94124.1"/>
    </source>
</evidence>
<sequence>MKTRHPIFSSLELLFIKFLETLRTPREARFEIKPLDTRGYLAAGGSGVVYGIDAKSVRKEFYEDEARRVECEVYERLGTHPRIAKLLEVREDGSLILERGTSLRKILEGRPAQEIPIQTKVKWLKDAAKGYLYLHSLKIIHADVGWHNWILTAEQRVKLIDFEGCSVDGKDSRSCYEWFSNSRITSGVSEQTDMFAFGCAVYELVTGKPPHYEQITCQDRSIRVDELYANGEYPDVTHLPLCNLIQNCWSGAMGSMAEIVRELEAFH</sequence>
<feature type="domain" description="Protein kinase" evidence="5">
    <location>
        <begin position="1"/>
        <end position="267"/>
    </location>
</feature>
<dbReference type="GO" id="GO:0005524">
    <property type="term" value="F:ATP binding"/>
    <property type="evidence" value="ECO:0007669"/>
    <property type="project" value="UniProtKB-KW"/>
</dbReference>
<dbReference type="Pfam" id="PF00069">
    <property type="entry name" value="Pkinase"/>
    <property type="match status" value="1"/>
</dbReference>
<dbReference type="STRING" id="701091.M2U6I0"/>
<dbReference type="PANTHER" id="PTHR44329">
    <property type="entry name" value="SERINE/THREONINE-PROTEIN KINASE TNNI3K-RELATED"/>
    <property type="match status" value="1"/>
</dbReference>
<dbReference type="InterPro" id="IPR011009">
    <property type="entry name" value="Kinase-like_dom_sf"/>
</dbReference>
<keyword evidence="1" id="KW-0808">Transferase</keyword>
<evidence type="ECO:0000256" key="2">
    <source>
        <dbReference type="ARBA" id="ARBA00022741"/>
    </source>
</evidence>
<dbReference type="PROSITE" id="PS50011">
    <property type="entry name" value="PROTEIN_KINASE_DOM"/>
    <property type="match status" value="1"/>
</dbReference>
<dbReference type="InterPro" id="IPR000719">
    <property type="entry name" value="Prot_kinase_dom"/>
</dbReference>
<dbReference type="HOGENOM" id="CLU_000288_31_3_1"/>
<dbReference type="PANTHER" id="PTHR44329:SF288">
    <property type="entry name" value="MITOGEN-ACTIVATED PROTEIN KINASE KINASE KINASE 20"/>
    <property type="match status" value="1"/>
</dbReference>
<dbReference type="InterPro" id="IPR051681">
    <property type="entry name" value="Ser/Thr_Kinases-Pseudokinases"/>
</dbReference>
<dbReference type="EMBL" id="KB445572">
    <property type="protein sequence ID" value="EMD94124.1"/>
    <property type="molecule type" value="Genomic_DNA"/>
</dbReference>
<reference evidence="7" key="2">
    <citation type="journal article" date="2013" name="PLoS Genet.">
        <title>Comparative genome structure, secondary metabolite, and effector coding capacity across Cochliobolus pathogens.</title>
        <authorList>
            <person name="Condon B.J."/>
            <person name="Leng Y."/>
            <person name="Wu D."/>
            <person name="Bushley K.E."/>
            <person name="Ohm R.A."/>
            <person name="Otillar R."/>
            <person name="Martin J."/>
            <person name="Schackwitz W."/>
            <person name="Grimwood J."/>
            <person name="MohdZainudin N."/>
            <person name="Xue C."/>
            <person name="Wang R."/>
            <person name="Manning V.A."/>
            <person name="Dhillon B."/>
            <person name="Tu Z.J."/>
            <person name="Steffenson B.J."/>
            <person name="Salamov A."/>
            <person name="Sun H."/>
            <person name="Lowry S."/>
            <person name="LaButti K."/>
            <person name="Han J."/>
            <person name="Copeland A."/>
            <person name="Lindquist E."/>
            <person name="Barry K."/>
            <person name="Schmutz J."/>
            <person name="Baker S.E."/>
            <person name="Ciuffetti L.M."/>
            <person name="Grigoriev I.V."/>
            <person name="Zhong S."/>
            <person name="Turgeon B.G."/>
        </authorList>
    </citation>
    <scope>NUCLEOTIDE SEQUENCE [LARGE SCALE GENOMIC DNA]</scope>
    <source>
        <strain evidence="7">C5 / ATCC 48332 / race O</strain>
    </source>
</reference>
<protein>
    <recommendedName>
        <fullName evidence="5">Protein kinase domain-containing protein</fullName>
    </recommendedName>
</protein>
<gene>
    <name evidence="6" type="ORF">COCHEDRAFT_1169792</name>
</gene>
<dbReference type="eggNOG" id="KOG0192">
    <property type="taxonomic scope" value="Eukaryota"/>
</dbReference>
<dbReference type="SUPFAM" id="SSF56112">
    <property type="entry name" value="Protein kinase-like (PK-like)"/>
    <property type="match status" value="1"/>
</dbReference>
<accession>M2U6I0</accession>
<dbReference type="GO" id="GO:0004674">
    <property type="term" value="F:protein serine/threonine kinase activity"/>
    <property type="evidence" value="ECO:0007669"/>
    <property type="project" value="TreeGrafter"/>
</dbReference>
<keyword evidence="3" id="KW-0418">Kinase</keyword>
<reference evidence="6 7" key="1">
    <citation type="journal article" date="2012" name="PLoS Pathog.">
        <title>Diverse lifestyles and strategies of plant pathogenesis encoded in the genomes of eighteen Dothideomycetes fungi.</title>
        <authorList>
            <person name="Ohm R.A."/>
            <person name="Feau N."/>
            <person name="Henrissat B."/>
            <person name="Schoch C.L."/>
            <person name="Horwitz B.A."/>
            <person name="Barry K.W."/>
            <person name="Condon B.J."/>
            <person name="Copeland A.C."/>
            <person name="Dhillon B."/>
            <person name="Glaser F."/>
            <person name="Hesse C.N."/>
            <person name="Kosti I."/>
            <person name="LaButti K."/>
            <person name="Lindquist E.A."/>
            <person name="Lucas S."/>
            <person name="Salamov A.A."/>
            <person name="Bradshaw R.E."/>
            <person name="Ciuffetti L."/>
            <person name="Hamelin R.C."/>
            <person name="Kema G.H.J."/>
            <person name="Lawrence C."/>
            <person name="Scott J.A."/>
            <person name="Spatafora J.W."/>
            <person name="Turgeon B.G."/>
            <person name="de Wit P.J.G.M."/>
            <person name="Zhong S."/>
            <person name="Goodwin S.B."/>
            <person name="Grigoriev I.V."/>
        </authorList>
    </citation>
    <scope>NUCLEOTIDE SEQUENCE [LARGE SCALE GENOMIC DNA]</scope>
    <source>
        <strain evidence="7">C5 / ATCC 48332 / race O</strain>
    </source>
</reference>
<keyword evidence="4" id="KW-0067">ATP-binding</keyword>
<keyword evidence="2" id="KW-0547">Nucleotide-binding</keyword>
<dbReference type="OrthoDB" id="1668230at2759"/>
<proteinExistence type="predicted"/>
<evidence type="ECO:0000313" key="7">
    <source>
        <dbReference type="Proteomes" id="UP000016936"/>
    </source>
</evidence>
<dbReference type="Proteomes" id="UP000016936">
    <property type="component" value="Unassembled WGS sequence"/>
</dbReference>
<evidence type="ECO:0000259" key="5">
    <source>
        <dbReference type="PROSITE" id="PS50011"/>
    </source>
</evidence>
<evidence type="ECO:0000256" key="4">
    <source>
        <dbReference type="ARBA" id="ARBA00022840"/>
    </source>
</evidence>
<evidence type="ECO:0000256" key="1">
    <source>
        <dbReference type="ARBA" id="ARBA00022679"/>
    </source>
</evidence>
<dbReference type="Gene3D" id="1.10.510.10">
    <property type="entry name" value="Transferase(Phosphotransferase) domain 1"/>
    <property type="match status" value="1"/>
</dbReference>
<keyword evidence="7" id="KW-1185">Reference proteome</keyword>
<name>M2U6I0_COCH5</name>